<accession>A0A7G1G2V2</accession>
<keyword evidence="1" id="KW-0812">Transmembrane</keyword>
<evidence type="ECO:0000313" key="2">
    <source>
        <dbReference type="EMBL" id="BBE30668.1"/>
    </source>
</evidence>
<evidence type="ECO:0008006" key="4">
    <source>
        <dbReference type="Google" id="ProtNLM"/>
    </source>
</evidence>
<feature type="transmembrane region" description="Helical" evidence="1">
    <location>
        <begin position="51"/>
        <end position="74"/>
    </location>
</feature>
<organism evidence="2 3">
    <name type="scientific">Tepiditoga spiralis</name>
    <dbReference type="NCBI Taxonomy" id="2108365"/>
    <lineage>
        <taxon>Bacteria</taxon>
        <taxon>Thermotogati</taxon>
        <taxon>Thermotogota</taxon>
        <taxon>Thermotogae</taxon>
        <taxon>Petrotogales</taxon>
        <taxon>Petrotogaceae</taxon>
        <taxon>Tepiditoga</taxon>
    </lineage>
</organism>
<dbReference type="EMBL" id="AP018712">
    <property type="protein sequence ID" value="BBE30668.1"/>
    <property type="molecule type" value="Genomic_DNA"/>
</dbReference>
<feature type="transmembrane region" description="Helical" evidence="1">
    <location>
        <begin position="137"/>
        <end position="158"/>
    </location>
</feature>
<dbReference type="KEGG" id="ocy:OSSY52_08090"/>
<dbReference type="AlphaFoldDB" id="A0A7G1G2V2"/>
<feature type="transmembrane region" description="Helical" evidence="1">
    <location>
        <begin position="207"/>
        <end position="226"/>
    </location>
</feature>
<evidence type="ECO:0000313" key="3">
    <source>
        <dbReference type="Proteomes" id="UP000516361"/>
    </source>
</evidence>
<dbReference type="RefSeq" id="WP_190615742.1">
    <property type="nucleotide sequence ID" value="NZ_AP018712.1"/>
</dbReference>
<feature type="transmembrane region" description="Helical" evidence="1">
    <location>
        <begin position="165"/>
        <end position="187"/>
    </location>
</feature>
<proteinExistence type="predicted"/>
<dbReference type="Proteomes" id="UP000516361">
    <property type="component" value="Chromosome"/>
</dbReference>
<evidence type="ECO:0000256" key="1">
    <source>
        <dbReference type="SAM" id="Phobius"/>
    </source>
</evidence>
<keyword evidence="3" id="KW-1185">Reference proteome</keyword>
<keyword evidence="1" id="KW-0472">Membrane</keyword>
<sequence>MINIIKISFLDFYYMIKTRIFIILNILTVLAIFFISNTVLKKVGVSRISNVVAFCQYFLMVFFVSLAVAKDLLFKTSKFIFTGYFSRISVMFEKLMVVLLIGLFYGLLIYIITVVLTTLKYASFNFSYFLDQKALNYILISILYAFFVGSISLLMLSVKINGKNLLFINFFIFELNMWINEIYPAILKKVFEIPEKWIIFGNITLEQVLIISSVSISCYILSLLITEKVSLV</sequence>
<reference evidence="2 3" key="1">
    <citation type="submission" date="2018-06" db="EMBL/GenBank/DDBJ databases">
        <title>Genome sequencing of Oceanotoga sp. sy52.</title>
        <authorList>
            <person name="Mori K."/>
        </authorList>
    </citation>
    <scope>NUCLEOTIDE SEQUENCE [LARGE SCALE GENOMIC DNA]</scope>
    <source>
        <strain evidence="3">sy52</strain>
    </source>
</reference>
<feature type="transmembrane region" description="Helical" evidence="1">
    <location>
        <begin position="95"/>
        <end position="117"/>
    </location>
</feature>
<protein>
    <recommendedName>
        <fullName evidence="4">ABC transporter permease</fullName>
    </recommendedName>
</protein>
<keyword evidence="1" id="KW-1133">Transmembrane helix</keyword>
<feature type="transmembrane region" description="Helical" evidence="1">
    <location>
        <begin position="20"/>
        <end position="39"/>
    </location>
</feature>
<name>A0A7G1G2V2_9BACT</name>
<gene>
    <name evidence="2" type="ORF">OSSY52_08090</name>
</gene>
<dbReference type="InParanoid" id="A0A7G1G2V2"/>